<protein>
    <submittedName>
        <fullName evidence="1">Uncharacterized protein</fullName>
    </submittedName>
</protein>
<evidence type="ECO:0000313" key="1">
    <source>
        <dbReference type="EMBL" id="OMO98245.1"/>
    </source>
</evidence>
<evidence type="ECO:0000313" key="2">
    <source>
        <dbReference type="Proteomes" id="UP000188268"/>
    </source>
</evidence>
<keyword evidence="2" id="KW-1185">Reference proteome</keyword>
<dbReference type="Gramene" id="OMO98245">
    <property type="protein sequence ID" value="OMO98245"/>
    <property type="gene ID" value="CCACVL1_04282"/>
</dbReference>
<proteinExistence type="predicted"/>
<comment type="caution">
    <text evidence="1">The sequence shown here is derived from an EMBL/GenBank/DDBJ whole genome shotgun (WGS) entry which is preliminary data.</text>
</comment>
<sequence>MEGIRNTIFRRNCRNAAKRPEQYRNHRKIRRYETFSLPEPGLMISGAYRPKTPTS</sequence>
<gene>
    <name evidence="1" type="ORF">CCACVL1_04282</name>
</gene>
<dbReference type="AlphaFoldDB" id="A0A1R3JTR9"/>
<accession>A0A1R3JTR9</accession>
<organism evidence="1 2">
    <name type="scientific">Corchorus capsularis</name>
    <name type="common">Jute</name>
    <dbReference type="NCBI Taxonomy" id="210143"/>
    <lineage>
        <taxon>Eukaryota</taxon>
        <taxon>Viridiplantae</taxon>
        <taxon>Streptophyta</taxon>
        <taxon>Embryophyta</taxon>
        <taxon>Tracheophyta</taxon>
        <taxon>Spermatophyta</taxon>
        <taxon>Magnoliopsida</taxon>
        <taxon>eudicotyledons</taxon>
        <taxon>Gunneridae</taxon>
        <taxon>Pentapetalae</taxon>
        <taxon>rosids</taxon>
        <taxon>malvids</taxon>
        <taxon>Malvales</taxon>
        <taxon>Malvaceae</taxon>
        <taxon>Grewioideae</taxon>
        <taxon>Apeibeae</taxon>
        <taxon>Corchorus</taxon>
    </lineage>
</organism>
<dbReference type="EMBL" id="AWWV01007124">
    <property type="protein sequence ID" value="OMO98245.1"/>
    <property type="molecule type" value="Genomic_DNA"/>
</dbReference>
<name>A0A1R3JTR9_COCAP</name>
<dbReference type="Proteomes" id="UP000188268">
    <property type="component" value="Unassembled WGS sequence"/>
</dbReference>
<feature type="non-terminal residue" evidence="1">
    <location>
        <position position="55"/>
    </location>
</feature>
<reference evidence="1 2" key="1">
    <citation type="submission" date="2013-09" db="EMBL/GenBank/DDBJ databases">
        <title>Corchorus capsularis genome sequencing.</title>
        <authorList>
            <person name="Alam M."/>
            <person name="Haque M.S."/>
            <person name="Islam M.S."/>
            <person name="Emdad E.M."/>
            <person name="Islam M.M."/>
            <person name="Ahmed B."/>
            <person name="Halim A."/>
            <person name="Hossen Q.M.M."/>
            <person name="Hossain M.Z."/>
            <person name="Ahmed R."/>
            <person name="Khan M.M."/>
            <person name="Islam R."/>
            <person name="Rashid M.M."/>
            <person name="Khan S.A."/>
            <person name="Rahman M.S."/>
            <person name="Alam M."/>
        </authorList>
    </citation>
    <scope>NUCLEOTIDE SEQUENCE [LARGE SCALE GENOMIC DNA]</scope>
    <source>
        <strain evidence="2">cv. CVL-1</strain>
        <tissue evidence="1">Whole seedling</tissue>
    </source>
</reference>